<name>A0AAD6VZ36_9ROSI</name>
<gene>
    <name evidence="1" type="ORF">NC653_016351</name>
</gene>
<evidence type="ECO:0000313" key="1">
    <source>
        <dbReference type="EMBL" id="KAJ6993195.1"/>
    </source>
</evidence>
<evidence type="ECO:0000313" key="2">
    <source>
        <dbReference type="Proteomes" id="UP001164929"/>
    </source>
</evidence>
<accession>A0AAD6VZ36</accession>
<sequence>MLFALLSCFEVAEMLLCFFSFQNEIDVVY</sequence>
<organism evidence="1 2">
    <name type="scientific">Populus alba x Populus x berolinensis</name>
    <dbReference type="NCBI Taxonomy" id="444605"/>
    <lineage>
        <taxon>Eukaryota</taxon>
        <taxon>Viridiplantae</taxon>
        <taxon>Streptophyta</taxon>
        <taxon>Embryophyta</taxon>
        <taxon>Tracheophyta</taxon>
        <taxon>Spermatophyta</taxon>
        <taxon>Magnoliopsida</taxon>
        <taxon>eudicotyledons</taxon>
        <taxon>Gunneridae</taxon>
        <taxon>Pentapetalae</taxon>
        <taxon>rosids</taxon>
        <taxon>fabids</taxon>
        <taxon>Malpighiales</taxon>
        <taxon>Salicaceae</taxon>
        <taxon>Saliceae</taxon>
        <taxon>Populus</taxon>
    </lineage>
</organism>
<protein>
    <submittedName>
        <fullName evidence="1">Uncharacterized protein</fullName>
    </submittedName>
</protein>
<reference evidence="1" key="1">
    <citation type="journal article" date="2023" name="Mol. Ecol. Resour.">
        <title>Chromosome-level genome assembly of a triploid poplar Populus alba 'Berolinensis'.</title>
        <authorList>
            <person name="Chen S."/>
            <person name="Yu Y."/>
            <person name="Wang X."/>
            <person name="Wang S."/>
            <person name="Zhang T."/>
            <person name="Zhou Y."/>
            <person name="He R."/>
            <person name="Meng N."/>
            <person name="Wang Y."/>
            <person name="Liu W."/>
            <person name="Liu Z."/>
            <person name="Liu J."/>
            <person name="Guo Q."/>
            <person name="Huang H."/>
            <person name="Sederoff R.R."/>
            <person name="Wang G."/>
            <person name="Qu G."/>
            <person name="Chen S."/>
        </authorList>
    </citation>
    <scope>NUCLEOTIDE SEQUENCE</scope>
    <source>
        <strain evidence="1">SC-2020</strain>
    </source>
</reference>
<keyword evidence="2" id="KW-1185">Reference proteome</keyword>
<comment type="caution">
    <text evidence="1">The sequence shown here is derived from an EMBL/GenBank/DDBJ whole genome shotgun (WGS) entry which is preliminary data.</text>
</comment>
<dbReference type="AlphaFoldDB" id="A0AAD6VZ36"/>
<proteinExistence type="predicted"/>
<dbReference type="EMBL" id="JAQIZT010000006">
    <property type="protein sequence ID" value="KAJ6993195.1"/>
    <property type="molecule type" value="Genomic_DNA"/>
</dbReference>
<dbReference type="Proteomes" id="UP001164929">
    <property type="component" value="Chromosome 6"/>
</dbReference>